<dbReference type="Proteomes" id="UP001161580">
    <property type="component" value="Unassembled WGS sequence"/>
</dbReference>
<keyword evidence="4" id="KW-1185">Reference proteome</keyword>
<reference evidence="3" key="1">
    <citation type="submission" date="2022-03" db="EMBL/GenBank/DDBJ databases">
        <title>Fererhizobium litorale gen. nov., sp. nov., isolated from sandy sediments of the Sea of Japan seashore.</title>
        <authorList>
            <person name="Romanenko L."/>
            <person name="Kurilenko V."/>
            <person name="Otstavnykh N."/>
            <person name="Svetashev V."/>
            <person name="Tekutyeva L."/>
            <person name="Isaeva M."/>
            <person name="Mikhailov V."/>
        </authorList>
    </citation>
    <scope>NUCLEOTIDE SEQUENCE</scope>
    <source>
        <strain evidence="3">KMM 9576</strain>
    </source>
</reference>
<dbReference type="InterPro" id="IPR013538">
    <property type="entry name" value="ASHA1/2-like_C"/>
</dbReference>
<evidence type="ECO:0000259" key="2">
    <source>
        <dbReference type="Pfam" id="PF08327"/>
    </source>
</evidence>
<gene>
    <name evidence="3" type="ORF">MRS75_02920</name>
</gene>
<dbReference type="RefSeq" id="WP_311785187.1">
    <property type="nucleotide sequence ID" value="NZ_JALDYY010000001.1"/>
</dbReference>
<dbReference type="SUPFAM" id="SSF55961">
    <property type="entry name" value="Bet v1-like"/>
    <property type="match status" value="1"/>
</dbReference>
<name>A0AAE3QCT8_9HYPH</name>
<sequence length="187" mass="21104">MTLVEPIPAGDFAVATTKDSVRIERLLPGPIERVWSYLTEQEKRRRWMAAGVVEMQEGGVVCHVFDNSRLTSRDDHPPAKYAALDGPVKSHGIVTACEAPRLLAYTFSEESGEPSEVRFDLSESGSQVLLVVTHTRIPNRAAMLSFTAGWHTHLDILRDRLEGREPELFWPKHTRLEEEYGSRIPII</sequence>
<feature type="domain" description="Activator of Hsp90 ATPase homologue 1/2-like C-terminal" evidence="2">
    <location>
        <begin position="30"/>
        <end position="162"/>
    </location>
</feature>
<dbReference type="EMBL" id="JALDYZ010000001">
    <property type="protein sequence ID" value="MDI7921033.1"/>
    <property type="molecule type" value="Genomic_DNA"/>
</dbReference>
<evidence type="ECO:0000256" key="1">
    <source>
        <dbReference type="ARBA" id="ARBA00006817"/>
    </source>
</evidence>
<organism evidence="3 4">
    <name type="scientific">Ferirhizobium litorale</name>
    <dbReference type="NCBI Taxonomy" id="2927786"/>
    <lineage>
        <taxon>Bacteria</taxon>
        <taxon>Pseudomonadati</taxon>
        <taxon>Pseudomonadota</taxon>
        <taxon>Alphaproteobacteria</taxon>
        <taxon>Hyphomicrobiales</taxon>
        <taxon>Rhizobiaceae</taxon>
        <taxon>Ferirhizobium</taxon>
    </lineage>
</organism>
<protein>
    <submittedName>
        <fullName evidence="3">SRPBCC family protein</fullName>
    </submittedName>
</protein>
<comment type="caution">
    <text evidence="3">The sequence shown here is derived from an EMBL/GenBank/DDBJ whole genome shotgun (WGS) entry which is preliminary data.</text>
</comment>
<comment type="similarity">
    <text evidence="1">Belongs to the AHA1 family.</text>
</comment>
<dbReference type="CDD" id="cd08899">
    <property type="entry name" value="SRPBCC_CalC_Aha1-like_6"/>
    <property type="match status" value="1"/>
</dbReference>
<dbReference type="Pfam" id="PF08327">
    <property type="entry name" value="AHSA1"/>
    <property type="match status" value="1"/>
</dbReference>
<proteinExistence type="inferred from homology"/>
<evidence type="ECO:0000313" key="4">
    <source>
        <dbReference type="Proteomes" id="UP001161580"/>
    </source>
</evidence>
<dbReference type="Gene3D" id="3.30.530.20">
    <property type="match status" value="1"/>
</dbReference>
<accession>A0AAE3QCT8</accession>
<dbReference type="AlphaFoldDB" id="A0AAE3QCT8"/>
<dbReference type="InterPro" id="IPR023393">
    <property type="entry name" value="START-like_dom_sf"/>
</dbReference>
<evidence type="ECO:0000313" key="3">
    <source>
        <dbReference type="EMBL" id="MDI7921033.1"/>
    </source>
</evidence>